<evidence type="ECO:0000313" key="2">
    <source>
        <dbReference type="EMBL" id="MEC5385905.1"/>
    </source>
</evidence>
<dbReference type="PROSITE" id="PS50293">
    <property type="entry name" value="TPR_REGION"/>
    <property type="match status" value="1"/>
</dbReference>
<dbReference type="Gene3D" id="3.40.50.2000">
    <property type="entry name" value="Glycogen Phosphorylase B"/>
    <property type="match status" value="1"/>
</dbReference>
<dbReference type="InterPro" id="IPR019734">
    <property type="entry name" value="TPR_rpt"/>
</dbReference>
<dbReference type="Pfam" id="PF13432">
    <property type="entry name" value="TPR_16"/>
    <property type="match status" value="1"/>
</dbReference>
<feature type="repeat" description="TPR" evidence="1">
    <location>
        <begin position="167"/>
        <end position="200"/>
    </location>
</feature>
<accession>A0ABU6K4G4</accession>
<feature type="repeat" description="TPR" evidence="1">
    <location>
        <begin position="133"/>
        <end position="166"/>
    </location>
</feature>
<dbReference type="Gene3D" id="1.25.40.10">
    <property type="entry name" value="Tetratricopeptide repeat domain"/>
    <property type="match status" value="3"/>
</dbReference>
<dbReference type="PROSITE" id="PS50005">
    <property type="entry name" value="TPR"/>
    <property type="match status" value="4"/>
</dbReference>
<dbReference type="SMART" id="SM00028">
    <property type="entry name" value="TPR"/>
    <property type="match status" value="7"/>
</dbReference>
<dbReference type="Pfam" id="PF13414">
    <property type="entry name" value="TPR_11"/>
    <property type="match status" value="1"/>
</dbReference>
<dbReference type="Proteomes" id="UP001331561">
    <property type="component" value="Unassembled WGS sequence"/>
</dbReference>
<keyword evidence="1" id="KW-0802">TPR repeat</keyword>
<comment type="caution">
    <text evidence="2">The sequence shown here is derived from an EMBL/GenBank/DDBJ whole genome shotgun (WGS) entry which is preliminary data.</text>
</comment>
<reference evidence="2 3" key="1">
    <citation type="submission" date="2024-01" db="EMBL/GenBank/DDBJ databases">
        <title>Uliginosibacterium soil sp. nov.</title>
        <authorList>
            <person name="Lv Y."/>
        </authorList>
    </citation>
    <scope>NUCLEOTIDE SEQUENCE [LARGE SCALE GENOMIC DNA]</scope>
    <source>
        <strain evidence="2 3">H3</strain>
    </source>
</reference>
<gene>
    <name evidence="2" type="ORF">VVD49_09225</name>
</gene>
<dbReference type="PANTHER" id="PTHR44809">
    <property type="match status" value="1"/>
</dbReference>
<evidence type="ECO:0000256" key="1">
    <source>
        <dbReference type="PROSITE-ProRule" id="PRU00339"/>
    </source>
</evidence>
<keyword evidence="3" id="KW-1185">Reference proteome</keyword>
<dbReference type="SUPFAM" id="SSF48452">
    <property type="entry name" value="TPR-like"/>
    <property type="match status" value="1"/>
</dbReference>
<feature type="repeat" description="TPR" evidence="1">
    <location>
        <begin position="99"/>
        <end position="132"/>
    </location>
</feature>
<organism evidence="2 3">
    <name type="scientific">Uliginosibacterium silvisoli</name>
    <dbReference type="NCBI Taxonomy" id="3114758"/>
    <lineage>
        <taxon>Bacteria</taxon>
        <taxon>Pseudomonadati</taxon>
        <taxon>Pseudomonadota</taxon>
        <taxon>Betaproteobacteria</taxon>
        <taxon>Rhodocyclales</taxon>
        <taxon>Zoogloeaceae</taxon>
        <taxon>Uliginosibacterium</taxon>
    </lineage>
</organism>
<dbReference type="InterPro" id="IPR052943">
    <property type="entry name" value="TMTC_O-mannosyl-trnsfr"/>
</dbReference>
<sequence>MTQALSSHQAGQYGKAEQFYQSVLQFAPEYFDALHLMGVLEDERGNGVLAVQYIRKALAINPRVPHAHVNLGSALRRLGRLDEALDSYDAAIAVQPDLALAHFNRGNVLRDMTRLEEAFDSFCEAARLDPDDADARNNCGSMLWKARKYEEALPYFDGALAINPFHFDALINKGSTLEKLERDDEALELYERVLSRQPDHVVAIVNRGSALEGKGFTEEALQHYLLAQRHAPDDVSANLNEGFCRLKQGDFEVGLEKYEWRWKGPQERGNRQFEIPRWNGEDLAGKRILLHAEQGFGDTLQFCRYASLLAQRRANVVLEVPPSLVRLLEKLDGVERVLAHGAALPDADFHCPLLSVPLLVKTRVASIPAETPYLYVPDDSYEKWARKIGISARRRIGIAWGTTTKDTKKVLPISVLSELFDCNCDFFVVQKDIRESDRVVLESYPNVRIVSDELSDFCDTAALLSLMDRVVTIDTSIAHLAGALGLRAWIMLHVAADWRWFEGREDSPWYPTVRLVRQSSAADWNSVVQRVKLALNDLIERVE</sequence>
<evidence type="ECO:0000313" key="3">
    <source>
        <dbReference type="Proteomes" id="UP001331561"/>
    </source>
</evidence>
<dbReference type="PANTHER" id="PTHR44809:SF1">
    <property type="entry name" value="PROTEIN O-MANNOSYL-TRANSFERASE TMTC1"/>
    <property type="match status" value="1"/>
</dbReference>
<dbReference type="RefSeq" id="WP_327598849.1">
    <property type="nucleotide sequence ID" value="NZ_JAYXHS010000001.1"/>
</dbReference>
<proteinExistence type="predicted"/>
<name>A0ABU6K4G4_9RHOO</name>
<protein>
    <submittedName>
        <fullName evidence="2">Tetratricopeptide repeat protein</fullName>
    </submittedName>
</protein>
<dbReference type="InterPro" id="IPR011990">
    <property type="entry name" value="TPR-like_helical_dom_sf"/>
</dbReference>
<dbReference type="EMBL" id="JAYXHS010000001">
    <property type="protein sequence ID" value="MEC5385905.1"/>
    <property type="molecule type" value="Genomic_DNA"/>
</dbReference>
<dbReference type="SUPFAM" id="SSF53756">
    <property type="entry name" value="UDP-Glycosyltransferase/glycogen phosphorylase"/>
    <property type="match status" value="1"/>
</dbReference>
<feature type="repeat" description="TPR" evidence="1">
    <location>
        <begin position="65"/>
        <end position="98"/>
    </location>
</feature>